<accession>A0A139AMU8</accession>
<feature type="compositionally biased region" description="Basic and acidic residues" evidence="1">
    <location>
        <begin position="1"/>
        <end position="28"/>
    </location>
</feature>
<dbReference type="OrthoDB" id="61384at2759"/>
<dbReference type="AlphaFoldDB" id="A0A139AMU8"/>
<keyword evidence="3" id="KW-1185">Reference proteome</keyword>
<gene>
    <name evidence="2" type="ORF">M427DRAFT_53930</name>
</gene>
<dbReference type="STRING" id="1344416.A0A139AMU8"/>
<name>A0A139AMU8_GONPJ</name>
<evidence type="ECO:0008006" key="4">
    <source>
        <dbReference type="Google" id="ProtNLM"/>
    </source>
</evidence>
<proteinExistence type="predicted"/>
<evidence type="ECO:0000313" key="2">
    <source>
        <dbReference type="EMBL" id="KXS18082.1"/>
    </source>
</evidence>
<evidence type="ECO:0000313" key="3">
    <source>
        <dbReference type="Proteomes" id="UP000070544"/>
    </source>
</evidence>
<dbReference type="Proteomes" id="UP000070544">
    <property type="component" value="Unassembled WGS sequence"/>
</dbReference>
<protein>
    <recommendedName>
        <fullName evidence="4">F-box domain-containing protein</fullName>
    </recommendedName>
</protein>
<feature type="region of interest" description="Disordered" evidence="1">
    <location>
        <begin position="1"/>
        <end position="29"/>
    </location>
</feature>
<dbReference type="EMBL" id="KQ965743">
    <property type="protein sequence ID" value="KXS18082.1"/>
    <property type="molecule type" value="Genomic_DNA"/>
</dbReference>
<evidence type="ECO:0000256" key="1">
    <source>
        <dbReference type="SAM" id="MobiDB-lite"/>
    </source>
</evidence>
<reference evidence="2 3" key="1">
    <citation type="journal article" date="2015" name="Genome Biol. Evol.">
        <title>Phylogenomic analyses indicate that early fungi evolved digesting cell walls of algal ancestors of land plants.</title>
        <authorList>
            <person name="Chang Y."/>
            <person name="Wang S."/>
            <person name="Sekimoto S."/>
            <person name="Aerts A.L."/>
            <person name="Choi C."/>
            <person name="Clum A."/>
            <person name="LaButti K.M."/>
            <person name="Lindquist E.A."/>
            <person name="Yee Ngan C."/>
            <person name="Ohm R.A."/>
            <person name="Salamov A.A."/>
            <person name="Grigoriev I.V."/>
            <person name="Spatafora J.W."/>
            <person name="Berbee M.L."/>
        </authorList>
    </citation>
    <scope>NUCLEOTIDE SEQUENCE [LARGE SCALE GENOMIC DNA]</scope>
    <source>
        <strain evidence="2 3">JEL478</strain>
    </source>
</reference>
<sequence>MRKRGDNKQRERIERRQLNRGADREQRQAQRHAAAIARATHRSTPVTIPLDVFEDIVRYCDGKTLSSLASTCHFISACVAKEVQWREANVPHVPRAYLRMYEEDYEFGDATFPRPRGIQINMMPFHLEDAAGTIPAECHGYLAFIRQCVGRSTGLAYLTIDEREVPIGESHRRGGLHIDSPTVWEELLDSEPGDAGKRFKPYALRWGFGVGRRSHRDGPWGQFEMIDGGIFFASSSAGTTRVYPNLILNPAMVDAHGSIKGYRHLLGDPIELDAGEVCWITDKTPHESLPLRRKRPGQKFSFRQFFRLVTGPVDVWFSKHNTPSPFGVLPDCVVTDVDKFEVVARGDGKRTLYSEIVNYS</sequence>
<organism evidence="2 3">
    <name type="scientific">Gonapodya prolifera (strain JEL478)</name>
    <name type="common">Monoblepharis prolifera</name>
    <dbReference type="NCBI Taxonomy" id="1344416"/>
    <lineage>
        <taxon>Eukaryota</taxon>
        <taxon>Fungi</taxon>
        <taxon>Fungi incertae sedis</taxon>
        <taxon>Chytridiomycota</taxon>
        <taxon>Chytridiomycota incertae sedis</taxon>
        <taxon>Monoblepharidomycetes</taxon>
        <taxon>Monoblepharidales</taxon>
        <taxon>Gonapodyaceae</taxon>
        <taxon>Gonapodya</taxon>
    </lineage>
</organism>